<accession>E4TG19</accession>
<sequence>MKNRIMLVDDSITIHRVIDLSLESDRFEVEKAFTYEDAINKIKKFNPELVLLDNKLEGVNITSFVKELKSDYGARVILLVGAFDDFDESKLIQYGCDDYLVKPFSSQSLEDKLVNLLPQNETEDIVVSPVEERDAAVEELMSKISEDVGFDELAKEPKENEIFEETDLKIELDEPALEEGAIVSGDLKSDEDEGVQFTDIEKVEEEKENVEDIFSGLEELDTSAFLKDENKENEELLSLEDIEKDITSIKVDKSDILEDLILDNRSADADEVKDESPKPEEVSVKEEPIFKDEEIKLEEAIDIKVPDLIEEEVSLGDVTGDKPLKSDFDLIKQDLEMEQPKGFDEAISTNKSEPETTTQYSAINDEKIKSMISEIINEDFVKSVIKDVLAKSLEKAVWEIVPELAERLILAEIEKIKSMDK</sequence>
<reference evidence="4 5" key="2">
    <citation type="journal article" date="2011" name="Stand. Genomic Sci.">
        <title>Complete genome sequence of Calditerrivibrio nitroreducens type strain (Yu37-1).</title>
        <authorList>
            <person name="Pitluck S."/>
            <person name="Sikorski J."/>
            <person name="Zeytun A."/>
            <person name="Lapidus A."/>
            <person name="Nolan M."/>
            <person name="Lucas S."/>
            <person name="Hammon N."/>
            <person name="Deshpande S."/>
            <person name="Cheng J.F."/>
            <person name="Tapia R."/>
            <person name="Han C."/>
            <person name="Goodwin L."/>
            <person name="Liolios K."/>
            <person name="Pagani I."/>
            <person name="Ivanova N."/>
            <person name="Mavromatis K."/>
            <person name="Pati A."/>
            <person name="Chen A."/>
            <person name="Palaniappan K."/>
            <person name="Hauser L."/>
            <person name="Chang Y.J."/>
            <person name="Jeffries C.D."/>
            <person name="Detter J.C."/>
            <person name="Brambilla E."/>
            <person name="Djao O.D."/>
            <person name="Rohde M."/>
            <person name="Spring S."/>
            <person name="Goker M."/>
            <person name="Woyke T."/>
            <person name="Bristow J."/>
            <person name="Eisen J.A."/>
            <person name="Markowitz V."/>
            <person name="Hugenholtz P."/>
            <person name="Kyrpides N.C."/>
            <person name="Klenk H.P."/>
            <person name="Land M."/>
        </authorList>
    </citation>
    <scope>NUCLEOTIDE SEQUENCE [LARGE SCALE GENOMIC DNA]</scope>
    <source>
        <strain evidence="5">DSM 19672 / NBRC 101217 / Yu37-1</strain>
    </source>
</reference>
<proteinExistence type="predicted"/>
<feature type="domain" description="Response regulatory" evidence="3">
    <location>
        <begin position="4"/>
        <end position="117"/>
    </location>
</feature>
<dbReference type="SMART" id="SM00448">
    <property type="entry name" value="REC"/>
    <property type="match status" value="1"/>
</dbReference>
<dbReference type="KEGG" id="cni:Calni_0658"/>
<protein>
    <submittedName>
        <fullName evidence="4">Response regulator receiver protein</fullName>
    </submittedName>
</protein>
<dbReference type="PANTHER" id="PTHR44591">
    <property type="entry name" value="STRESS RESPONSE REGULATOR PROTEIN 1"/>
    <property type="match status" value="1"/>
</dbReference>
<evidence type="ECO:0000313" key="4">
    <source>
        <dbReference type="EMBL" id="ADR18569.1"/>
    </source>
</evidence>
<evidence type="ECO:0000256" key="2">
    <source>
        <dbReference type="PROSITE-ProRule" id="PRU00169"/>
    </source>
</evidence>
<gene>
    <name evidence="4" type="ordered locus">Calni_0658</name>
</gene>
<evidence type="ECO:0000259" key="3">
    <source>
        <dbReference type="PROSITE" id="PS50110"/>
    </source>
</evidence>
<dbReference type="AlphaFoldDB" id="E4TG19"/>
<dbReference type="Pfam" id="PF00072">
    <property type="entry name" value="Response_reg"/>
    <property type="match status" value="1"/>
</dbReference>
<dbReference type="GO" id="GO:0000160">
    <property type="term" value="P:phosphorelay signal transduction system"/>
    <property type="evidence" value="ECO:0007669"/>
    <property type="project" value="InterPro"/>
</dbReference>
<name>E4TG19_CALNY</name>
<dbReference type="RefSeq" id="WP_013450782.1">
    <property type="nucleotide sequence ID" value="NC_014758.1"/>
</dbReference>
<keyword evidence="5" id="KW-1185">Reference proteome</keyword>
<dbReference type="InterPro" id="IPR011006">
    <property type="entry name" value="CheY-like_superfamily"/>
</dbReference>
<evidence type="ECO:0000313" key="5">
    <source>
        <dbReference type="Proteomes" id="UP000007039"/>
    </source>
</evidence>
<dbReference type="InterPro" id="IPR050595">
    <property type="entry name" value="Bact_response_regulator"/>
</dbReference>
<dbReference type="STRING" id="768670.Calni_0658"/>
<keyword evidence="1 2" id="KW-0597">Phosphoprotein</keyword>
<dbReference type="OrthoDB" id="9815226at2"/>
<organism evidence="4 5">
    <name type="scientific">Calditerrivibrio nitroreducens (strain DSM 19672 / NBRC 101217 / Yu37-1)</name>
    <dbReference type="NCBI Taxonomy" id="768670"/>
    <lineage>
        <taxon>Bacteria</taxon>
        <taxon>Pseudomonadati</taxon>
        <taxon>Deferribacterota</taxon>
        <taxon>Deferribacteres</taxon>
        <taxon>Deferribacterales</taxon>
        <taxon>Calditerrivibrionaceae</taxon>
    </lineage>
</organism>
<feature type="modified residue" description="4-aspartylphosphate" evidence="2">
    <location>
        <position position="53"/>
    </location>
</feature>
<dbReference type="HOGENOM" id="CLU_651633_0_0_0"/>
<dbReference type="EMBL" id="CP002347">
    <property type="protein sequence ID" value="ADR18569.1"/>
    <property type="molecule type" value="Genomic_DNA"/>
</dbReference>
<dbReference type="PROSITE" id="PS50110">
    <property type="entry name" value="RESPONSE_REGULATORY"/>
    <property type="match status" value="1"/>
</dbReference>
<dbReference type="SUPFAM" id="SSF52172">
    <property type="entry name" value="CheY-like"/>
    <property type="match status" value="1"/>
</dbReference>
<reference key="1">
    <citation type="submission" date="2010-11" db="EMBL/GenBank/DDBJ databases">
        <title>The complete genome of chromosome of Calditerrivibrio nitroreducens DSM 19672.</title>
        <authorList>
            <consortium name="US DOE Joint Genome Institute (JGI-PGF)"/>
            <person name="Lucas S."/>
            <person name="Copeland A."/>
            <person name="Lapidus A."/>
            <person name="Bruce D."/>
            <person name="Goodwin L."/>
            <person name="Pitluck S."/>
            <person name="Kyrpides N."/>
            <person name="Mavromatis K."/>
            <person name="Ivanova N."/>
            <person name="Mikhailova N."/>
            <person name="Zeytun A."/>
            <person name="Brettin T."/>
            <person name="Detter J.C."/>
            <person name="Tapia R."/>
            <person name="Han C."/>
            <person name="Land M."/>
            <person name="Hauser L."/>
            <person name="Markowitz V."/>
            <person name="Cheng J.-F."/>
            <person name="Hugenholtz P."/>
            <person name="Woyke T."/>
            <person name="Wu D."/>
            <person name="Spring S."/>
            <person name="Schroeder M."/>
            <person name="Brambilla E."/>
            <person name="Klenk H.-P."/>
            <person name="Eisen J.A."/>
        </authorList>
    </citation>
    <scope>NUCLEOTIDE SEQUENCE [LARGE SCALE GENOMIC DNA]</scope>
    <source>
        <strain>DSM 19672</strain>
    </source>
</reference>
<dbReference type="Proteomes" id="UP000007039">
    <property type="component" value="Chromosome"/>
</dbReference>
<dbReference type="InterPro" id="IPR001789">
    <property type="entry name" value="Sig_transdc_resp-reg_receiver"/>
</dbReference>
<dbReference type="Gene3D" id="3.40.50.2300">
    <property type="match status" value="1"/>
</dbReference>
<dbReference type="eggNOG" id="COG0745">
    <property type="taxonomic scope" value="Bacteria"/>
</dbReference>
<evidence type="ECO:0000256" key="1">
    <source>
        <dbReference type="ARBA" id="ARBA00022553"/>
    </source>
</evidence>
<dbReference type="PANTHER" id="PTHR44591:SF3">
    <property type="entry name" value="RESPONSE REGULATORY DOMAIN-CONTAINING PROTEIN"/>
    <property type="match status" value="1"/>
</dbReference>